<dbReference type="SUPFAM" id="SSF48452">
    <property type="entry name" value="TPR-like"/>
    <property type="match status" value="1"/>
</dbReference>
<accession>A0A8S0VTW7</accession>
<reference evidence="1 2" key="1">
    <citation type="submission" date="2020-01" db="EMBL/GenBank/DDBJ databases">
        <authorList>
            <person name="Gupta K D."/>
        </authorList>
    </citation>
    <scope>NUCLEOTIDE SEQUENCE [LARGE SCALE GENOMIC DNA]</scope>
</reference>
<dbReference type="OrthoDB" id="2846384at2759"/>
<dbReference type="PANTHER" id="PTHR47691:SF3">
    <property type="entry name" value="HTH-TYPE TRANSCRIPTIONAL REGULATOR RV0890C-RELATED"/>
    <property type="match status" value="1"/>
</dbReference>
<name>A0A8S0VTW7_CYCAE</name>
<dbReference type="Proteomes" id="UP000467700">
    <property type="component" value="Unassembled WGS sequence"/>
</dbReference>
<evidence type="ECO:0000313" key="1">
    <source>
        <dbReference type="EMBL" id="CAA7269199.1"/>
    </source>
</evidence>
<protein>
    <submittedName>
        <fullName evidence="1">Uncharacterized protein</fullName>
    </submittedName>
</protein>
<keyword evidence="2" id="KW-1185">Reference proteome</keyword>
<dbReference type="EMBL" id="CACVBS010000075">
    <property type="protein sequence ID" value="CAA7269199.1"/>
    <property type="molecule type" value="Genomic_DNA"/>
</dbReference>
<dbReference type="AlphaFoldDB" id="A0A8S0VTW7"/>
<gene>
    <name evidence="1" type="ORF">AAE3_LOCUS11391</name>
</gene>
<dbReference type="InterPro" id="IPR011990">
    <property type="entry name" value="TPR-like_helical_dom_sf"/>
</dbReference>
<dbReference type="SUPFAM" id="SSF52540">
    <property type="entry name" value="P-loop containing nucleoside triphosphate hydrolases"/>
    <property type="match status" value="1"/>
</dbReference>
<dbReference type="SMART" id="SM00028">
    <property type="entry name" value="TPR"/>
    <property type="match status" value="4"/>
</dbReference>
<evidence type="ECO:0000313" key="2">
    <source>
        <dbReference type="Proteomes" id="UP000467700"/>
    </source>
</evidence>
<dbReference type="Gene3D" id="3.40.50.300">
    <property type="entry name" value="P-loop containing nucleotide triphosphate hydrolases"/>
    <property type="match status" value="1"/>
</dbReference>
<organism evidence="1 2">
    <name type="scientific">Cyclocybe aegerita</name>
    <name type="common">Black poplar mushroom</name>
    <name type="synonym">Agrocybe aegerita</name>
    <dbReference type="NCBI Taxonomy" id="1973307"/>
    <lineage>
        <taxon>Eukaryota</taxon>
        <taxon>Fungi</taxon>
        <taxon>Dikarya</taxon>
        <taxon>Basidiomycota</taxon>
        <taxon>Agaricomycotina</taxon>
        <taxon>Agaricomycetes</taxon>
        <taxon>Agaricomycetidae</taxon>
        <taxon>Agaricales</taxon>
        <taxon>Agaricineae</taxon>
        <taxon>Bolbitiaceae</taxon>
        <taxon>Cyclocybe</taxon>
    </lineage>
</organism>
<comment type="caution">
    <text evidence="1">The sequence shown here is derived from an EMBL/GenBank/DDBJ whole genome shotgun (WGS) entry which is preliminary data.</text>
</comment>
<dbReference type="Gene3D" id="1.25.40.10">
    <property type="entry name" value="Tetratricopeptide repeat domain"/>
    <property type="match status" value="1"/>
</dbReference>
<proteinExistence type="predicted"/>
<sequence length="840" mass="94477">MNEQVYPLSAAQVAPSKLSQVWDYAKLVSEQISAVYSRRALSGRGGLIKTSYPLDRKVWGRDHYLTTAINQIEKGVNSFCIVGPPGIGKSAVAAAILYHQRSRGDFGIRRHWARLTGVKTLNAFLDAVYRALCVNANNSKQYTATVSSFKDRFPAIISMLQFPTSTRLLVLDDLDGVEGPDGALVQAALEQLIAIPHLTMIITTQNSNCFPQAAYRVNLPPLPPRDAKMLFLEVYPYSDTMLDDLVKQLDYHPLAITIVARLCQLRDAKPSAVLREWQEHGLISLPTDASELDGAVTLAETFNGSINRVSSPEAAKLFRILCALPTGIMAKDLGDIAPTVHNVEEMTGLLRNICLTSIDGQHLRVLSPIRSHVVKNHHLDRESRNNLYFYFFNIAKEGLRRPGDASFPATIKKLLQYQENIETILFDALDECDVSAMEATLHYSSPRCAIRPRLGLVQKAVKAAKINESNRTQEEAIRDGSMTLTAQCIQRYGEMNIDAGTFDDWFRDAIKRFEMLEDWASIEHCKIYMAQGIWINDQKQGIRELEAVRDRLIALGDIPGEARCQLKLADYYAAEDMIEEAREACRNSCVKYKDPHHRALCKQILARTYQREGEVETARALLVEAIDTLTEFGDRSGSAKCQTSLASVYKALRRNEDAQAAFRIAIAENDALGQKLDGAFARRWLAQIADDDEEAVRLFQEAIPTFWDSRFVFAGAETRLQLGALCMQMERFDDALLHFQIARPQLQRNHTPVLATDCLFFIILCQSWIGDEENAMLTLEAGKHELHERLLDINPKVARIARQPEDLTIQKLLKMPKAIRWMPLPVIVPLPSENVQKLKL</sequence>
<dbReference type="InterPro" id="IPR019734">
    <property type="entry name" value="TPR_rpt"/>
</dbReference>
<dbReference type="PANTHER" id="PTHR47691">
    <property type="entry name" value="REGULATOR-RELATED"/>
    <property type="match status" value="1"/>
</dbReference>
<dbReference type="InterPro" id="IPR027417">
    <property type="entry name" value="P-loop_NTPase"/>
</dbReference>